<dbReference type="PANTHER" id="PTHR44411">
    <property type="entry name" value="THO COMPLEX SUBUNIT 6 HOMOLOG"/>
    <property type="match status" value="1"/>
</dbReference>
<reference evidence="2" key="1">
    <citation type="submission" date="2022-03" db="EMBL/GenBank/DDBJ databases">
        <title>A functionally conserved STORR gene fusion in Papaver species that diverged 16.8 million years ago.</title>
        <authorList>
            <person name="Catania T."/>
        </authorList>
    </citation>
    <scope>NUCLEOTIDE SEQUENCE</scope>
    <source>
        <strain evidence="2">S-191538</strain>
    </source>
</reference>
<sequence length="112" mass="12314">MGGDATNWDEESYRKSISKEREIQSTTVFRTVFTPSSSQNPPEYIVAASSDGSVAPYSISSCISNHFLLAEPICLLEGHNGPAYDVKFFGDRDDSLGGVTKSRWEVILSSWS</sequence>
<dbReference type="PANTHER" id="PTHR44411:SF1">
    <property type="entry name" value="THO COMPLEX SUBUNIT 6 HOMOLOG"/>
    <property type="match status" value="1"/>
</dbReference>
<evidence type="ECO:0000313" key="2">
    <source>
        <dbReference type="EMBL" id="MCL7041689.1"/>
    </source>
</evidence>
<protein>
    <submittedName>
        <fullName evidence="2">Uncharacterized protein</fullName>
    </submittedName>
</protein>
<dbReference type="EMBL" id="JAJJMA010226396">
    <property type="protein sequence ID" value="MCL7041689.1"/>
    <property type="molecule type" value="Genomic_DNA"/>
</dbReference>
<accession>A0AA41VI94</accession>
<evidence type="ECO:0000256" key="1">
    <source>
        <dbReference type="ARBA" id="ARBA00022574"/>
    </source>
</evidence>
<dbReference type="GO" id="GO:0000347">
    <property type="term" value="C:THO complex"/>
    <property type="evidence" value="ECO:0007669"/>
    <property type="project" value="TreeGrafter"/>
</dbReference>
<name>A0AA41VI94_PAPNU</name>
<dbReference type="GO" id="GO:0006406">
    <property type="term" value="P:mRNA export from nucleus"/>
    <property type="evidence" value="ECO:0007669"/>
    <property type="project" value="TreeGrafter"/>
</dbReference>
<organism evidence="2 3">
    <name type="scientific">Papaver nudicaule</name>
    <name type="common">Iceland poppy</name>
    <dbReference type="NCBI Taxonomy" id="74823"/>
    <lineage>
        <taxon>Eukaryota</taxon>
        <taxon>Viridiplantae</taxon>
        <taxon>Streptophyta</taxon>
        <taxon>Embryophyta</taxon>
        <taxon>Tracheophyta</taxon>
        <taxon>Spermatophyta</taxon>
        <taxon>Magnoliopsida</taxon>
        <taxon>Ranunculales</taxon>
        <taxon>Papaveraceae</taxon>
        <taxon>Papaveroideae</taxon>
        <taxon>Papaver</taxon>
    </lineage>
</organism>
<dbReference type="InterPro" id="IPR042626">
    <property type="entry name" value="THOC6"/>
</dbReference>
<feature type="non-terminal residue" evidence="2">
    <location>
        <position position="1"/>
    </location>
</feature>
<keyword evidence="3" id="KW-1185">Reference proteome</keyword>
<dbReference type="Proteomes" id="UP001177140">
    <property type="component" value="Unassembled WGS sequence"/>
</dbReference>
<dbReference type="AlphaFoldDB" id="A0AA41VI94"/>
<proteinExistence type="predicted"/>
<gene>
    <name evidence="2" type="ORF">MKW94_008656</name>
</gene>
<comment type="caution">
    <text evidence="2">The sequence shown here is derived from an EMBL/GenBank/DDBJ whole genome shotgun (WGS) entry which is preliminary data.</text>
</comment>
<evidence type="ECO:0000313" key="3">
    <source>
        <dbReference type="Proteomes" id="UP001177140"/>
    </source>
</evidence>
<dbReference type="GO" id="GO:0000346">
    <property type="term" value="C:transcription export complex"/>
    <property type="evidence" value="ECO:0007669"/>
    <property type="project" value="TreeGrafter"/>
</dbReference>
<keyword evidence="1" id="KW-0853">WD repeat</keyword>